<dbReference type="AlphaFoldDB" id="D1QRJ2"/>
<dbReference type="EMBL" id="ACUZ02000030">
    <property type="protein sequence ID" value="EFB32067.1"/>
    <property type="molecule type" value="Genomic_DNA"/>
</dbReference>
<organism evidence="1 2">
    <name type="scientific">Segatella oris F0302</name>
    <dbReference type="NCBI Taxonomy" id="649760"/>
    <lineage>
        <taxon>Bacteria</taxon>
        <taxon>Pseudomonadati</taxon>
        <taxon>Bacteroidota</taxon>
        <taxon>Bacteroidia</taxon>
        <taxon>Bacteroidales</taxon>
        <taxon>Prevotellaceae</taxon>
        <taxon>Segatella</taxon>
    </lineage>
</organism>
<dbReference type="Proteomes" id="UP000004079">
    <property type="component" value="Unassembled WGS sequence"/>
</dbReference>
<evidence type="ECO:0000313" key="1">
    <source>
        <dbReference type="EMBL" id="EFB32067.1"/>
    </source>
</evidence>
<reference evidence="1 2" key="1">
    <citation type="submission" date="2009-11" db="EMBL/GenBank/DDBJ databases">
        <authorList>
            <person name="Weinstock G."/>
            <person name="Sodergren E."/>
            <person name="Clifton S."/>
            <person name="Fulton L."/>
            <person name="Fulton B."/>
            <person name="Courtney L."/>
            <person name="Fronick C."/>
            <person name="Harrison M."/>
            <person name="Strong C."/>
            <person name="Farmer C."/>
            <person name="Delahaunty K."/>
            <person name="Markovic C."/>
            <person name="Hall O."/>
            <person name="Minx P."/>
            <person name="Tomlinson C."/>
            <person name="Mitreva M."/>
            <person name="Nelson J."/>
            <person name="Hou S."/>
            <person name="Wollam A."/>
            <person name="Pepin K.H."/>
            <person name="Johnson M."/>
            <person name="Bhonagiri V."/>
            <person name="Nash W.E."/>
            <person name="Warren W."/>
            <person name="Chinwalla A."/>
            <person name="Mardis E.R."/>
            <person name="Wilson R.K."/>
        </authorList>
    </citation>
    <scope>NUCLEOTIDE SEQUENCE [LARGE SCALE GENOMIC DNA]</scope>
    <source>
        <strain evidence="1 2">F0302</strain>
    </source>
</reference>
<name>D1QRJ2_9BACT</name>
<comment type="caution">
    <text evidence="1">The sequence shown here is derived from an EMBL/GenBank/DDBJ whole genome shotgun (WGS) entry which is preliminary data.</text>
</comment>
<evidence type="ECO:0000313" key="2">
    <source>
        <dbReference type="Proteomes" id="UP000004079"/>
    </source>
</evidence>
<dbReference type="STRING" id="649760.HMPREF0971_01598"/>
<protein>
    <submittedName>
        <fullName evidence="1">Uncharacterized protein</fullName>
    </submittedName>
</protein>
<sequence length="60" mass="6515">MSVDKIAVNEVYKASTLSKGGRKGVDAIAMHEVYKASTLPKGEKMSLQERCKSMKPVSIS</sequence>
<accession>D1QRJ2</accession>
<proteinExistence type="predicted"/>
<gene>
    <name evidence="1" type="ORF">HMPREF0971_01598</name>
</gene>
<dbReference type="HOGENOM" id="CLU_2937859_0_0_10"/>